<evidence type="ECO:0000256" key="2">
    <source>
        <dbReference type="SAM" id="Phobius"/>
    </source>
</evidence>
<feature type="compositionally biased region" description="Basic and acidic residues" evidence="1">
    <location>
        <begin position="228"/>
        <end position="243"/>
    </location>
</feature>
<sequence length="243" mass="26645">MAAVGAEVAGPWFLSSGGVGFFIILLLLSVFLTALCSNCGRRSFKLQHAAEDKNPSTLVRVGKLEETRAAARENPMINEIQNDEKGSNTKEQNPVPYTPWRSHLRAPQDKLDVPTNGSGAVKDIGGDAISAAAGVNSSFPPESDHIYHTIGGGQRDADVSLPPTNQELWLERNSGRERGTRFATEDFNDRDRNSLYAQVSKRVRQPEVPGQTVEVVLVVEEDPSPPLPDRRAEMEAWRSGRLE</sequence>
<feature type="region of interest" description="Disordered" evidence="1">
    <location>
        <begin position="222"/>
        <end position="243"/>
    </location>
</feature>
<evidence type="ECO:0000313" key="4">
    <source>
        <dbReference type="RefSeq" id="XP_018548438.1"/>
    </source>
</evidence>
<keyword evidence="2" id="KW-1133">Transmembrane helix</keyword>
<protein>
    <submittedName>
        <fullName evidence="4">Uncharacterized protein LOC108894297 isoform X2</fullName>
    </submittedName>
</protein>
<keyword evidence="2" id="KW-0472">Membrane</keyword>
<proteinExistence type="predicted"/>
<accession>A0AAJ7Q700</accession>
<name>A0AAJ7Q700_LATCA</name>
<evidence type="ECO:0000256" key="1">
    <source>
        <dbReference type="SAM" id="MobiDB-lite"/>
    </source>
</evidence>
<reference evidence="4" key="1">
    <citation type="submission" date="2025-08" db="UniProtKB">
        <authorList>
            <consortium name="RefSeq"/>
        </authorList>
    </citation>
    <scope>IDENTIFICATION</scope>
    <source>
        <tissue evidence="4">Brain</tissue>
    </source>
</reference>
<dbReference type="AlphaFoldDB" id="A0AAJ7Q700"/>
<dbReference type="Proteomes" id="UP000694890">
    <property type="component" value="Linkage group LG2"/>
</dbReference>
<gene>
    <name evidence="4" type="primary">LOC108894297</name>
</gene>
<dbReference type="GeneID" id="108894297"/>
<feature type="transmembrane region" description="Helical" evidence="2">
    <location>
        <begin position="12"/>
        <end position="35"/>
    </location>
</feature>
<evidence type="ECO:0000313" key="3">
    <source>
        <dbReference type="Proteomes" id="UP000694890"/>
    </source>
</evidence>
<dbReference type="RefSeq" id="XP_018548438.1">
    <property type="nucleotide sequence ID" value="XM_018692922.2"/>
</dbReference>
<keyword evidence="2" id="KW-0812">Transmembrane</keyword>
<organism evidence="3 4">
    <name type="scientific">Lates calcarifer</name>
    <name type="common">Barramundi</name>
    <name type="synonym">Holocentrus calcarifer</name>
    <dbReference type="NCBI Taxonomy" id="8187"/>
    <lineage>
        <taxon>Eukaryota</taxon>
        <taxon>Metazoa</taxon>
        <taxon>Chordata</taxon>
        <taxon>Craniata</taxon>
        <taxon>Vertebrata</taxon>
        <taxon>Euteleostomi</taxon>
        <taxon>Actinopterygii</taxon>
        <taxon>Neopterygii</taxon>
        <taxon>Teleostei</taxon>
        <taxon>Neoteleostei</taxon>
        <taxon>Acanthomorphata</taxon>
        <taxon>Carangaria</taxon>
        <taxon>Carangaria incertae sedis</taxon>
        <taxon>Centropomidae</taxon>
        <taxon>Lates</taxon>
    </lineage>
</organism>